<feature type="domain" description="Arabidopsis retrotransposon Orf1 C-terminal" evidence="2">
    <location>
        <begin position="204"/>
        <end position="305"/>
    </location>
</feature>
<evidence type="ECO:0000313" key="3">
    <source>
        <dbReference type="EMBL" id="KAK1679163.1"/>
    </source>
</evidence>
<feature type="region of interest" description="Disordered" evidence="1">
    <location>
        <begin position="85"/>
        <end position="109"/>
    </location>
</feature>
<feature type="compositionally biased region" description="Basic and acidic residues" evidence="1">
    <location>
        <begin position="427"/>
        <end position="436"/>
    </location>
</feature>
<gene>
    <name evidence="3" type="ORF">QYE76_040011</name>
</gene>
<feature type="region of interest" description="Disordered" evidence="1">
    <location>
        <begin position="426"/>
        <end position="465"/>
    </location>
</feature>
<feature type="compositionally biased region" description="Polar residues" evidence="1">
    <location>
        <begin position="41"/>
        <end position="58"/>
    </location>
</feature>
<feature type="compositionally biased region" description="Polar residues" evidence="1">
    <location>
        <begin position="86"/>
        <end position="103"/>
    </location>
</feature>
<proteinExistence type="predicted"/>
<feature type="compositionally biased region" description="Basic and acidic residues" evidence="1">
    <location>
        <begin position="135"/>
        <end position="144"/>
    </location>
</feature>
<name>A0AAD8TCN3_LOLMU</name>
<evidence type="ECO:0000256" key="1">
    <source>
        <dbReference type="SAM" id="MobiDB-lite"/>
    </source>
</evidence>
<sequence>MGKPRDTKVAILPSTTRKGTTLSTSAALDSPSVIDKLVSPPQASHAGTSARSENSSYNFDDASAVLDNDGSLGSFLDATIARSRQIESTETPNENAATPVNSPESVEYSSDDLDEDYVELDDDFIDKCNATTDANNDKNDASDKEEVEEEPEKHAKNKKYTKEDFIAKKHGLGNFVVGEPYQYAKLTMSVVQDFEFNWSQTNPMVRYKIYNKTVNLPFDDFCAAIRVPQWGSCEKIRGLPQELLSLYKMICHGRSFSEDSGKISSIQFPAIRYFAYFITKCVLARKNASKLSIQDLAFLAAALQGDRTYNLGALIAYILATNHEKGGICGGLIASRLLALHGVESHHLDIQLSIEKLDIVSMIKHEFVSDLSNLSNLSYKITFYKKTWRTTKKTEKLVGLPAPVLFNLDSRKDWSVTEGELNAYIEGDGHHARDGTEEAEERLDSSSDAASSSHQHVGHEEPSPFSASGPYYDYAMYDPPAWNPRWG</sequence>
<dbReference type="EMBL" id="JAUUTY010000002">
    <property type="protein sequence ID" value="KAK1679163.1"/>
    <property type="molecule type" value="Genomic_DNA"/>
</dbReference>
<reference evidence="3" key="1">
    <citation type="submission" date="2023-07" db="EMBL/GenBank/DDBJ databases">
        <title>A chromosome-level genome assembly of Lolium multiflorum.</title>
        <authorList>
            <person name="Chen Y."/>
            <person name="Copetti D."/>
            <person name="Kolliker R."/>
            <person name="Studer B."/>
        </authorList>
    </citation>
    <scope>NUCLEOTIDE SEQUENCE</scope>
    <source>
        <strain evidence="3">02402/16</strain>
        <tissue evidence="3">Leaf</tissue>
    </source>
</reference>
<comment type="caution">
    <text evidence="3">The sequence shown here is derived from an EMBL/GenBank/DDBJ whole genome shotgun (WGS) entry which is preliminary data.</text>
</comment>
<dbReference type="Proteomes" id="UP001231189">
    <property type="component" value="Unassembled WGS sequence"/>
</dbReference>
<feature type="region of interest" description="Disordered" evidence="1">
    <location>
        <begin position="128"/>
        <end position="157"/>
    </location>
</feature>
<evidence type="ECO:0000259" key="2">
    <source>
        <dbReference type="Pfam" id="PF03078"/>
    </source>
</evidence>
<dbReference type="InterPro" id="IPR004312">
    <property type="entry name" value="ATHILA_Orf1_C"/>
</dbReference>
<dbReference type="AlphaFoldDB" id="A0AAD8TCN3"/>
<accession>A0AAD8TCN3</accession>
<organism evidence="3 4">
    <name type="scientific">Lolium multiflorum</name>
    <name type="common">Italian ryegrass</name>
    <name type="synonym">Lolium perenne subsp. multiflorum</name>
    <dbReference type="NCBI Taxonomy" id="4521"/>
    <lineage>
        <taxon>Eukaryota</taxon>
        <taxon>Viridiplantae</taxon>
        <taxon>Streptophyta</taxon>
        <taxon>Embryophyta</taxon>
        <taxon>Tracheophyta</taxon>
        <taxon>Spermatophyta</taxon>
        <taxon>Magnoliopsida</taxon>
        <taxon>Liliopsida</taxon>
        <taxon>Poales</taxon>
        <taxon>Poaceae</taxon>
        <taxon>BOP clade</taxon>
        <taxon>Pooideae</taxon>
        <taxon>Poodae</taxon>
        <taxon>Poeae</taxon>
        <taxon>Poeae Chloroplast Group 2 (Poeae type)</taxon>
        <taxon>Loliodinae</taxon>
        <taxon>Loliinae</taxon>
        <taxon>Lolium</taxon>
    </lineage>
</organism>
<keyword evidence="4" id="KW-1185">Reference proteome</keyword>
<dbReference type="Pfam" id="PF03078">
    <property type="entry name" value="ATHILA"/>
    <property type="match status" value="1"/>
</dbReference>
<feature type="region of interest" description="Disordered" evidence="1">
    <location>
        <begin position="1"/>
        <end position="64"/>
    </location>
</feature>
<evidence type="ECO:0000313" key="4">
    <source>
        <dbReference type="Proteomes" id="UP001231189"/>
    </source>
</evidence>
<protein>
    <recommendedName>
        <fullName evidence="2">Arabidopsis retrotransposon Orf1 C-terminal domain-containing protein</fullName>
    </recommendedName>
</protein>
<feature type="compositionally biased region" description="Polar residues" evidence="1">
    <location>
        <begin position="13"/>
        <end position="27"/>
    </location>
</feature>